<dbReference type="Proteomes" id="UP000249300">
    <property type="component" value="Chromosome 1"/>
</dbReference>
<dbReference type="AlphaFoldDB" id="A0A2X4PGF7"/>
<dbReference type="EMBL" id="LS483447">
    <property type="protein sequence ID" value="SQH72954.1"/>
    <property type="molecule type" value="Genomic_DNA"/>
</dbReference>
<evidence type="ECO:0000256" key="1">
    <source>
        <dbReference type="SAM" id="SignalP"/>
    </source>
</evidence>
<feature type="signal peptide" evidence="1">
    <location>
        <begin position="1"/>
        <end position="23"/>
    </location>
</feature>
<evidence type="ECO:0000313" key="3">
    <source>
        <dbReference type="Proteomes" id="UP000249300"/>
    </source>
</evidence>
<keyword evidence="1" id="KW-0732">Signal</keyword>
<name>A0A2X4PGF7_9PORP</name>
<protein>
    <submittedName>
        <fullName evidence="2">Uncharacterized protein</fullName>
    </submittedName>
</protein>
<feature type="chain" id="PRO_5015884495" evidence="1">
    <location>
        <begin position="24"/>
        <end position="454"/>
    </location>
</feature>
<dbReference type="RefSeq" id="WP_023940146.1">
    <property type="nucleotide sequence ID" value="NZ_LS483447.1"/>
</dbReference>
<keyword evidence="3" id="KW-1185">Reference proteome</keyword>
<accession>A0A2X4PGF7</accession>
<dbReference type="KEGG" id="pcre:NCTC12858_00789"/>
<gene>
    <name evidence="2" type="ORF">NCTC12858_00789</name>
</gene>
<sequence>MVKLKNLLLVVMFIVGFTTNAFAGDHPEANFGIYGIQHFASVAQYQQTYVGQVVQYLPEKEGGGYVDTKYFQDAGGKFNTDYVISKISGNDKRMTWILLEKGTKNKVKMIVNNQDEYYSFDKYCYCITDRYSIPLFLSEKFKGDKSKYIGKVFPEKADSPTKLEVIDVIMQPQQGSSYSDHKYPQAYFVLKDKADGKIINYDVANIDDLNDLGKTFTNPKFKCTYTVVNVFKKEDYNASYRKELMKFYTVKNSIDGTTKDINATYAQSEAFKYDDSGKFVAALTKVEKPSNPAVRYGKTTNVTEKDITKYSYEDNFIDILIFAGSAQFNFILKNVSDNTLKVVWNEAVFVDVDGSTSKVMHTGIKYSQREADQPASTIIKGAKLEDLAAPTDKVYYNKTLKEWTSKSLYANASQKVEGQTIKLMLPIQVKEVVNEYIFEFTLSYVYNHPEYLAQ</sequence>
<organism evidence="2 3">
    <name type="scientific">Porphyromonas crevioricanis</name>
    <dbReference type="NCBI Taxonomy" id="393921"/>
    <lineage>
        <taxon>Bacteria</taxon>
        <taxon>Pseudomonadati</taxon>
        <taxon>Bacteroidota</taxon>
        <taxon>Bacteroidia</taxon>
        <taxon>Bacteroidales</taxon>
        <taxon>Porphyromonadaceae</taxon>
        <taxon>Porphyromonas</taxon>
    </lineage>
</organism>
<reference evidence="2 3" key="1">
    <citation type="submission" date="2018-06" db="EMBL/GenBank/DDBJ databases">
        <authorList>
            <consortium name="Pathogen Informatics"/>
            <person name="Doyle S."/>
        </authorList>
    </citation>
    <scope>NUCLEOTIDE SEQUENCE [LARGE SCALE GENOMIC DNA]</scope>
    <source>
        <strain evidence="2 3">NCTC12858</strain>
    </source>
</reference>
<evidence type="ECO:0000313" key="2">
    <source>
        <dbReference type="EMBL" id="SQH72954.1"/>
    </source>
</evidence>
<proteinExistence type="predicted"/>